<protein>
    <submittedName>
        <fullName evidence="2">Oidioi.mRNA.OKI2018_I69.XSR.g14118.t1.cds</fullName>
    </submittedName>
</protein>
<organism evidence="2 3">
    <name type="scientific">Oikopleura dioica</name>
    <name type="common">Tunicate</name>
    <dbReference type="NCBI Taxonomy" id="34765"/>
    <lineage>
        <taxon>Eukaryota</taxon>
        <taxon>Metazoa</taxon>
        <taxon>Chordata</taxon>
        <taxon>Tunicata</taxon>
        <taxon>Appendicularia</taxon>
        <taxon>Copelata</taxon>
        <taxon>Oikopleuridae</taxon>
        <taxon>Oikopleura</taxon>
    </lineage>
</organism>
<evidence type="ECO:0000313" key="3">
    <source>
        <dbReference type="Proteomes" id="UP001158576"/>
    </source>
</evidence>
<evidence type="ECO:0000256" key="1">
    <source>
        <dbReference type="SAM" id="MobiDB-lite"/>
    </source>
</evidence>
<gene>
    <name evidence="2" type="ORF">OKIOD_LOCUS5676</name>
</gene>
<sequence>MIIRDSTGAVKQEVVGELFLFVQDYPYYTYTRATCEHCKREFTIMGNVDPDTVKNWMICGKCNFHITLIFVLRQNKEELFETIAKSLVELNFWDDMEVDQEEEEEEAGEEKEEESAEDAEN</sequence>
<keyword evidence="3" id="KW-1185">Reference proteome</keyword>
<proteinExistence type="predicted"/>
<dbReference type="Proteomes" id="UP001158576">
    <property type="component" value="Chromosome XSR"/>
</dbReference>
<accession>A0ABN7S8W7</accession>
<feature type="region of interest" description="Disordered" evidence="1">
    <location>
        <begin position="98"/>
        <end position="121"/>
    </location>
</feature>
<evidence type="ECO:0000313" key="2">
    <source>
        <dbReference type="EMBL" id="CAG5095289.1"/>
    </source>
</evidence>
<name>A0ABN7S8W7_OIKDI</name>
<dbReference type="EMBL" id="OU015569">
    <property type="protein sequence ID" value="CAG5095289.1"/>
    <property type="molecule type" value="Genomic_DNA"/>
</dbReference>
<reference evidence="2 3" key="1">
    <citation type="submission" date="2021-04" db="EMBL/GenBank/DDBJ databases">
        <authorList>
            <person name="Bliznina A."/>
        </authorList>
    </citation>
    <scope>NUCLEOTIDE SEQUENCE [LARGE SCALE GENOMIC DNA]</scope>
</reference>